<dbReference type="AlphaFoldDB" id="A0A426YIC5"/>
<evidence type="ECO:0000313" key="2">
    <source>
        <dbReference type="EMBL" id="RRT51436.1"/>
    </source>
</evidence>
<evidence type="ECO:0000256" key="1">
    <source>
        <dbReference type="SAM" id="MobiDB-lite"/>
    </source>
</evidence>
<dbReference type="EMBL" id="AMZH03012224">
    <property type="protein sequence ID" value="RRT51436.1"/>
    <property type="molecule type" value="Genomic_DNA"/>
</dbReference>
<feature type="compositionally biased region" description="Polar residues" evidence="1">
    <location>
        <begin position="83"/>
        <end position="92"/>
    </location>
</feature>
<evidence type="ECO:0008006" key="4">
    <source>
        <dbReference type="Google" id="ProtNLM"/>
    </source>
</evidence>
<sequence>MPHATVFKPQHPYENCLEETFDTLPESAFELLETFLSIEPDKRGTAPAALTSKISASKHIRRSVSSRLNVEATGRPSRPYKPSQESNGLANTASRREVPLSLFSVDVHLYVSFLTA</sequence>
<reference evidence="2 3" key="1">
    <citation type="journal article" date="2014" name="Agronomy (Basel)">
        <title>A Draft Genome Sequence for Ensete ventricosum, the Drought-Tolerant Tree Against Hunger.</title>
        <authorList>
            <person name="Harrison J."/>
            <person name="Moore K.A."/>
            <person name="Paszkiewicz K."/>
            <person name="Jones T."/>
            <person name="Grant M."/>
            <person name="Ambacheew D."/>
            <person name="Muzemil S."/>
            <person name="Studholme D.J."/>
        </authorList>
    </citation>
    <scope>NUCLEOTIDE SEQUENCE [LARGE SCALE GENOMIC DNA]</scope>
</reference>
<accession>A0A426YIC5</accession>
<gene>
    <name evidence="2" type="ORF">B296_00016026</name>
</gene>
<organism evidence="2 3">
    <name type="scientific">Ensete ventricosum</name>
    <name type="common">Abyssinian banana</name>
    <name type="synonym">Musa ensete</name>
    <dbReference type="NCBI Taxonomy" id="4639"/>
    <lineage>
        <taxon>Eukaryota</taxon>
        <taxon>Viridiplantae</taxon>
        <taxon>Streptophyta</taxon>
        <taxon>Embryophyta</taxon>
        <taxon>Tracheophyta</taxon>
        <taxon>Spermatophyta</taxon>
        <taxon>Magnoliopsida</taxon>
        <taxon>Liliopsida</taxon>
        <taxon>Zingiberales</taxon>
        <taxon>Musaceae</taxon>
        <taxon>Ensete</taxon>
    </lineage>
</organism>
<protein>
    <recommendedName>
        <fullName evidence="4">Protein kinase domain-containing protein</fullName>
    </recommendedName>
</protein>
<dbReference type="Gene3D" id="1.10.510.10">
    <property type="entry name" value="Transferase(Phosphotransferase) domain 1"/>
    <property type="match status" value="1"/>
</dbReference>
<dbReference type="Proteomes" id="UP000287651">
    <property type="component" value="Unassembled WGS sequence"/>
</dbReference>
<name>A0A426YIC5_ENSVE</name>
<evidence type="ECO:0000313" key="3">
    <source>
        <dbReference type="Proteomes" id="UP000287651"/>
    </source>
</evidence>
<proteinExistence type="predicted"/>
<comment type="caution">
    <text evidence="2">The sequence shown here is derived from an EMBL/GenBank/DDBJ whole genome shotgun (WGS) entry which is preliminary data.</text>
</comment>
<feature type="region of interest" description="Disordered" evidence="1">
    <location>
        <begin position="65"/>
        <end position="92"/>
    </location>
</feature>